<reference evidence="18" key="1">
    <citation type="submission" date="2021-02" db="EMBL/GenBank/DDBJ databases">
        <title>First Annotated Genome of the Yellow-green Alga Tribonema minus.</title>
        <authorList>
            <person name="Mahan K.M."/>
        </authorList>
    </citation>
    <scope>NUCLEOTIDE SEQUENCE</scope>
    <source>
        <strain evidence="18">UTEX B ZZ1240</strain>
    </source>
</reference>
<dbReference type="InterPro" id="IPR036169">
    <property type="entry name" value="DXPR_C_sf"/>
</dbReference>
<evidence type="ECO:0000256" key="3">
    <source>
        <dbReference type="ARBA" id="ARBA00004467"/>
    </source>
</evidence>
<dbReference type="OrthoDB" id="3482at2759"/>
<keyword evidence="10" id="KW-0560">Oxidoreductase</keyword>
<evidence type="ECO:0000256" key="2">
    <source>
        <dbReference type="ARBA" id="ARBA00001946"/>
    </source>
</evidence>
<name>A0A835ZCZ6_9STRA</name>
<organism evidence="18 19">
    <name type="scientific">Tribonema minus</name>
    <dbReference type="NCBI Taxonomy" id="303371"/>
    <lineage>
        <taxon>Eukaryota</taxon>
        <taxon>Sar</taxon>
        <taxon>Stramenopiles</taxon>
        <taxon>Ochrophyta</taxon>
        <taxon>PX clade</taxon>
        <taxon>Xanthophyceae</taxon>
        <taxon>Tribonematales</taxon>
        <taxon>Tribonemataceae</taxon>
        <taxon>Tribonema</taxon>
    </lineage>
</organism>
<comment type="caution">
    <text evidence="18">The sequence shown here is derived from an EMBL/GenBank/DDBJ whole genome shotgun (WGS) entry which is preliminary data.</text>
</comment>
<comment type="catalytic activity">
    <reaction evidence="13">
        <text>2-C-methyl-D-erythritol 4-phosphate + NADP(+) = 1-deoxy-D-xylulose 5-phosphate + NADPH + H(+)</text>
        <dbReference type="Rhea" id="RHEA:13717"/>
        <dbReference type="ChEBI" id="CHEBI:15378"/>
        <dbReference type="ChEBI" id="CHEBI:57783"/>
        <dbReference type="ChEBI" id="CHEBI:57792"/>
        <dbReference type="ChEBI" id="CHEBI:58262"/>
        <dbReference type="ChEBI" id="CHEBI:58349"/>
        <dbReference type="EC" id="1.1.1.267"/>
    </reaction>
    <physiologicalReaction direction="right-to-left" evidence="13">
        <dbReference type="Rhea" id="RHEA:13719"/>
    </physiologicalReaction>
</comment>
<dbReference type="GO" id="GO:0030145">
    <property type="term" value="F:manganese ion binding"/>
    <property type="evidence" value="ECO:0007669"/>
    <property type="project" value="TreeGrafter"/>
</dbReference>
<keyword evidence="19" id="KW-1185">Reference proteome</keyword>
<comment type="similarity">
    <text evidence="5">Belongs to the DXR family.</text>
</comment>
<comment type="cofactor">
    <cofactor evidence="1">
        <name>Mn(2+)</name>
        <dbReference type="ChEBI" id="CHEBI:29035"/>
    </cofactor>
</comment>
<evidence type="ECO:0000259" key="16">
    <source>
        <dbReference type="Pfam" id="PF08436"/>
    </source>
</evidence>
<comment type="subcellular location">
    <subcellularLocation>
        <location evidence="3">Plastid</location>
        <location evidence="3">Apicoplast</location>
    </subcellularLocation>
</comment>
<dbReference type="InterPro" id="IPR013512">
    <property type="entry name" value="DXP_reductoisomerase_N"/>
</dbReference>
<gene>
    <name evidence="18" type="ORF">JKP88DRAFT_259933</name>
</gene>
<evidence type="ECO:0000256" key="6">
    <source>
        <dbReference type="ARBA" id="ARBA00012366"/>
    </source>
</evidence>
<evidence type="ECO:0000256" key="5">
    <source>
        <dbReference type="ARBA" id="ARBA00006825"/>
    </source>
</evidence>
<proteinExistence type="inferred from homology"/>
<dbReference type="AlphaFoldDB" id="A0A835ZCZ6"/>
<sequence>MAALEFAGAPVNTVESLTRTTELALEGKDGFKKKLSLLGSTGSIGTQTLEIVEEKPELFEIVALAAGGNIDLLAEQIVKFKPKMASVGDEKLLPQLRARLSEMGLKESQFPELAAGQAGIVAAASHDDCDTVVTGIVGCAGLLPTVEAIKKRKTIALANKETLIAGGPVVVPLCREYGVDMIPADSEHSAIFQCLQGFPPGALRRIILTASGGAFRDWPIEDLAKVTVADALKHPNWAMGAKITVDSATMMNKGLEVIEAHYLFGSDYNDIDIVVHPQSIIHSMVEAQDTSVIAQLGWADMRLPLLYSISWPHRIRMSYKQLDLASIGQLTFKEADRVKYPCIDLAYAAGRTGGTMTAAMNGANERANEIFRNGVISYLDIPRVIEAAMEAHKKDLNMAPRLDDIVSVDAWARTCVDDAARKLSVVLA</sequence>
<dbReference type="GO" id="GO:0051484">
    <property type="term" value="P:isopentenyl diphosphate biosynthetic process, methylerythritol 4-phosphate pathway involved in terpenoid biosynthetic process"/>
    <property type="evidence" value="ECO:0007669"/>
    <property type="project" value="TreeGrafter"/>
</dbReference>
<dbReference type="GO" id="GO:0030604">
    <property type="term" value="F:1-deoxy-D-xylulose-5-phosphate reductoisomerase activity"/>
    <property type="evidence" value="ECO:0007669"/>
    <property type="project" value="UniProtKB-EC"/>
</dbReference>
<dbReference type="Gene3D" id="1.10.1740.10">
    <property type="match status" value="1"/>
</dbReference>
<dbReference type="InterPro" id="IPR026877">
    <property type="entry name" value="DXPR_C"/>
</dbReference>
<evidence type="ECO:0000256" key="8">
    <source>
        <dbReference type="ARBA" id="ARBA00022857"/>
    </source>
</evidence>
<evidence type="ECO:0000259" key="15">
    <source>
        <dbReference type="Pfam" id="PF02670"/>
    </source>
</evidence>
<evidence type="ECO:0000256" key="11">
    <source>
        <dbReference type="ARBA" id="ARBA00023211"/>
    </source>
</evidence>
<evidence type="ECO:0000313" key="19">
    <source>
        <dbReference type="Proteomes" id="UP000664859"/>
    </source>
</evidence>
<dbReference type="NCBIfam" id="NF009114">
    <property type="entry name" value="PRK12464.1"/>
    <property type="match status" value="1"/>
</dbReference>
<evidence type="ECO:0000256" key="12">
    <source>
        <dbReference type="ARBA" id="ARBA00023229"/>
    </source>
</evidence>
<dbReference type="InterPro" id="IPR036291">
    <property type="entry name" value="NAD(P)-bd_dom_sf"/>
</dbReference>
<dbReference type="Proteomes" id="UP000664859">
    <property type="component" value="Unassembled WGS sequence"/>
</dbReference>
<comment type="pathway">
    <text evidence="4">Isoprenoid biosynthesis; isopentenyl diphosphate biosynthesis via DXP pathway; isopentenyl diphosphate from 1-deoxy-D-xylulose 5-phosphate: step 1/6.</text>
</comment>
<feature type="domain" description="1-deoxy-D-xylulose 5-phosphate reductoisomerase N-terminal" evidence="15">
    <location>
        <begin position="35"/>
        <end position="167"/>
    </location>
</feature>
<dbReference type="FunFam" id="3.40.50.720:FF:000045">
    <property type="entry name" value="1-deoxy-D-xylulose 5-phosphate reductoisomerase"/>
    <property type="match status" value="1"/>
</dbReference>
<feature type="domain" description="DXP reductoisomerase C-terminal" evidence="17">
    <location>
        <begin position="296"/>
        <end position="414"/>
    </location>
</feature>
<dbReference type="InterPro" id="IPR003821">
    <property type="entry name" value="DXP_reductoisomerase"/>
</dbReference>
<feature type="domain" description="1-deoxy-D-xylulose 5-phosphate reductoisomerase C-terminal" evidence="16">
    <location>
        <begin position="181"/>
        <end position="264"/>
    </location>
</feature>
<keyword evidence="11" id="KW-0464">Manganese</keyword>
<keyword evidence="7" id="KW-0479">Metal-binding</keyword>
<dbReference type="EC" id="1.1.1.267" evidence="6"/>
<dbReference type="NCBIfam" id="TIGR00243">
    <property type="entry name" value="Dxr"/>
    <property type="match status" value="1"/>
</dbReference>
<comment type="cofactor">
    <cofactor evidence="2">
        <name>Mg(2+)</name>
        <dbReference type="ChEBI" id="CHEBI:18420"/>
    </cofactor>
</comment>
<evidence type="ECO:0000256" key="13">
    <source>
        <dbReference type="ARBA" id="ARBA00048543"/>
    </source>
</evidence>
<protein>
    <recommendedName>
        <fullName evidence="14">1-deoxy-D-xylulose 5-phosphate reductoisomerase, apicoplastic</fullName>
        <ecNumber evidence="6">1.1.1.267</ecNumber>
    </recommendedName>
</protein>
<evidence type="ECO:0000259" key="17">
    <source>
        <dbReference type="Pfam" id="PF13288"/>
    </source>
</evidence>
<keyword evidence="9" id="KW-0933">Apicoplast</keyword>
<keyword evidence="8" id="KW-0521">NADP</keyword>
<dbReference type="PANTHER" id="PTHR30525">
    <property type="entry name" value="1-DEOXY-D-XYLULOSE 5-PHOSPHATE REDUCTOISOMERASE"/>
    <property type="match status" value="1"/>
</dbReference>
<dbReference type="Gene3D" id="3.40.50.720">
    <property type="entry name" value="NAD(P)-binding Rossmann-like Domain"/>
    <property type="match status" value="1"/>
</dbReference>
<dbReference type="GO" id="GO:0070402">
    <property type="term" value="F:NADPH binding"/>
    <property type="evidence" value="ECO:0007669"/>
    <property type="project" value="InterPro"/>
</dbReference>
<evidence type="ECO:0000256" key="1">
    <source>
        <dbReference type="ARBA" id="ARBA00001936"/>
    </source>
</evidence>
<accession>A0A835ZCZ6</accession>
<dbReference type="Pfam" id="PF08436">
    <property type="entry name" value="DXP_redisom_C"/>
    <property type="match status" value="1"/>
</dbReference>
<evidence type="ECO:0000256" key="4">
    <source>
        <dbReference type="ARBA" id="ARBA00005094"/>
    </source>
</evidence>
<dbReference type="GO" id="GO:0016853">
    <property type="term" value="F:isomerase activity"/>
    <property type="evidence" value="ECO:0007669"/>
    <property type="project" value="UniProtKB-KW"/>
</dbReference>
<dbReference type="HAMAP" id="MF_00183">
    <property type="entry name" value="DXP_reductoisom"/>
    <property type="match status" value="1"/>
</dbReference>
<dbReference type="SUPFAM" id="SSF55347">
    <property type="entry name" value="Glyceraldehyde-3-phosphate dehydrogenase-like, C-terminal domain"/>
    <property type="match status" value="1"/>
</dbReference>
<keyword evidence="18" id="KW-0413">Isomerase</keyword>
<keyword evidence="12" id="KW-0414">Isoprene biosynthesis</keyword>
<dbReference type="SUPFAM" id="SSF69055">
    <property type="entry name" value="1-deoxy-D-xylulose-5-phosphate reductoisomerase, C-terminal domain"/>
    <property type="match status" value="1"/>
</dbReference>
<evidence type="ECO:0000256" key="10">
    <source>
        <dbReference type="ARBA" id="ARBA00023002"/>
    </source>
</evidence>
<dbReference type="UniPathway" id="UPA00056">
    <property type="reaction ID" value="UER00092"/>
</dbReference>
<dbReference type="EMBL" id="JAFCMP010000043">
    <property type="protein sequence ID" value="KAG5189892.1"/>
    <property type="molecule type" value="Genomic_DNA"/>
</dbReference>
<dbReference type="Pfam" id="PF02670">
    <property type="entry name" value="DXP_reductoisom"/>
    <property type="match status" value="1"/>
</dbReference>
<evidence type="ECO:0000313" key="18">
    <source>
        <dbReference type="EMBL" id="KAG5189892.1"/>
    </source>
</evidence>
<dbReference type="PIRSF" id="PIRSF006205">
    <property type="entry name" value="Dxp_reductismrs"/>
    <property type="match status" value="1"/>
</dbReference>
<dbReference type="Pfam" id="PF13288">
    <property type="entry name" value="DXPR_C"/>
    <property type="match status" value="1"/>
</dbReference>
<evidence type="ECO:0000256" key="14">
    <source>
        <dbReference type="ARBA" id="ARBA00073770"/>
    </source>
</evidence>
<evidence type="ECO:0000256" key="7">
    <source>
        <dbReference type="ARBA" id="ARBA00022723"/>
    </source>
</evidence>
<keyword evidence="9" id="KW-0934">Plastid</keyword>
<evidence type="ECO:0000256" key="9">
    <source>
        <dbReference type="ARBA" id="ARBA00022887"/>
    </source>
</evidence>
<dbReference type="SUPFAM" id="SSF51735">
    <property type="entry name" value="NAD(P)-binding Rossmann-fold domains"/>
    <property type="match status" value="1"/>
</dbReference>
<dbReference type="PANTHER" id="PTHR30525:SF0">
    <property type="entry name" value="1-DEOXY-D-XYLULOSE 5-PHOSPHATE REDUCTOISOMERASE, CHLOROPLASTIC"/>
    <property type="match status" value="1"/>
</dbReference>
<dbReference type="InterPro" id="IPR013644">
    <property type="entry name" value="DXP_reductoisomerase_C"/>
</dbReference>